<evidence type="ECO:0000313" key="5">
    <source>
        <dbReference type="EnsemblMetazoa" id="GPPI041487-PA"/>
    </source>
</evidence>
<dbReference type="Gene3D" id="1.25.40.420">
    <property type="match status" value="2"/>
</dbReference>
<dbReference type="PANTHER" id="PTHR24412:SF466">
    <property type="entry name" value="RING CANAL KELCH PROTEIN"/>
    <property type="match status" value="1"/>
</dbReference>
<feature type="domain" description="BTB" evidence="4">
    <location>
        <begin position="31"/>
        <end position="97"/>
    </location>
</feature>
<evidence type="ECO:0000313" key="6">
    <source>
        <dbReference type="Proteomes" id="UP000092460"/>
    </source>
</evidence>
<keyword evidence="1" id="KW-0880">Kelch repeat</keyword>
<evidence type="ECO:0000259" key="4">
    <source>
        <dbReference type="PROSITE" id="PS50097"/>
    </source>
</evidence>
<reference evidence="6" key="1">
    <citation type="submission" date="2015-01" db="EMBL/GenBank/DDBJ databases">
        <authorList>
            <person name="Aksoy S."/>
            <person name="Warren W."/>
            <person name="Wilson R.K."/>
        </authorList>
    </citation>
    <scope>NUCLEOTIDE SEQUENCE [LARGE SCALE GENOMIC DNA]</scope>
    <source>
        <strain evidence="6">IAEA</strain>
    </source>
</reference>
<dbReference type="EMBL" id="JXJN01021144">
    <property type="status" value="NOT_ANNOTATED_CDS"/>
    <property type="molecule type" value="Genomic_DNA"/>
</dbReference>
<dbReference type="EnsemblMetazoa" id="GPPI041487-RA">
    <property type="protein sequence ID" value="GPPI041487-PA"/>
    <property type="gene ID" value="GPPI041487"/>
</dbReference>
<dbReference type="Pfam" id="PF07707">
    <property type="entry name" value="BACK"/>
    <property type="match status" value="2"/>
</dbReference>
<dbReference type="AlphaFoldDB" id="A0A1B0BV79"/>
<dbReference type="InterPro" id="IPR011333">
    <property type="entry name" value="SKP1/BTB/POZ_sf"/>
</dbReference>
<dbReference type="PROSITE" id="PS50097">
    <property type="entry name" value="BTB"/>
    <property type="match status" value="1"/>
</dbReference>
<dbReference type="SMART" id="SM00875">
    <property type="entry name" value="BACK"/>
    <property type="match status" value="2"/>
</dbReference>
<name>A0A1B0BV79_9MUSC</name>
<dbReference type="Pfam" id="PF00651">
    <property type="entry name" value="BTB"/>
    <property type="match status" value="1"/>
</dbReference>
<dbReference type="SMART" id="SM00225">
    <property type="entry name" value="BTB"/>
    <property type="match status" value="1"/>
</dbReference>
<dbReference type="PANTHER" id="PTHR24412">
    <property type="entry name" value="KELCH PROTEIN"/>
    <property type="match status" value="1"/>
</dbReference>
<dbReference type="InterPro" id="IPR000210">
    <property type="entry name" value="BTB/POZ_dom"/>
</dbReference>
<protein>
    <recommendedName>
        <fullName evidence="4">BTB domain-containing protein</fullName>
    </recommendedName>
</protein>
<evidence type="ECO:0000256" key="1">
    <source>
        <dbReference type="ARBA" id="ARBA00022441"/>
    </source>
</evidence>
<evidence type="ECO:0000256" key="2">
    <source>
        <dbReference type="ARBA" id="ARBA00022737"/>
    </source>
</evidence>
<dbReference type="Proteomes" id="UP000092460">
    <property type="component" value="Unassembled WGS sequence"/>
</dbReference>
<accession>A0A1B0BV79</accession>
<reference evidence="5" key="2">
    <citation type="submission" date="2020-05" db="UniProtKB">
        <authorList>
            <consortium name="EnsemblMetazoa"/>
        </authorList>
    </citation>
    <scope>IDENTIFICATION</scope>
    <source>
        <strain evidence="5">IAEA</strain>
    </source>
</reference>
<keyword evidence="3" id="KW-0009">Actin-binding</keyword>
<dbReference type="InterPro" id="IPR011705">
    <property type="entry name" value="BACK"/>
</dbReference>
<dbReference type="FunFam" id="1.25.40.420:FF:000001">
    <property type="entry name" value="Kelch-like family member 12"/>
    <property type="match status" value="2"/>
</dbReference>
<keyword evidence="6" id="KW-1185">Reference proteome</keyword>
<dbReference type="Gene3D" id="3.30.710.10">
    <property type="entry name" value="Potassium Channel Kv1.1, Chain A"/>
    <property type="match status" value="1"/>
</dbReference>
<organism evidence="5 6">
    <name type="scientific">Glossina palpalis gambiensis</name>
    <dbReference type="NCBI Taxonomy" id="67801"/>
    <lineage>
        <taxon>Eukaryota</taxon>
        <taxon>Metazoa</taxon>
        <taxon>Ecdysozoa</taxon>
        <taxon>Arthropoda</taxon>
        <taxon>Hexapoda</taxon>
        <taxon>Insecta</taxon>
        <taxon>Pterygota</taxon>
        <taxon>Neoptera</taxon>
        <taxon>Endopterygota</taxon>
        <taxon>Diptera</taxon>
        <taxon>Brachycera</taxon>
        <taxon>Muscomorpha</taxon>
        <taxon>Hippoboscoidea</taxon>
        <taxon>Glossinidae</taxon>
        <taxon>Glossina</taxon>
    </lineage>
</organism>
<sequence length="374" mass="43503">MQQQFILSSSCELKLRSFDAMNEMRKKNLLCDVTLVVKDMEIPAHKIVLASYSPYFYAMFTGFEESRQDRIILQGVDRHALELLIEYVYTSTVEVKEDNVEVLLTAAKLLQLTDVRDACCDYLRTQLDASNCLGIRDFSDMHGCVDLINYDETYIEKHFNEVTQFDKFLNLTHEQVIGLISNDHISVSSEERVYECVINWLRYDIATREQYTADLMKHVRLPFLAKEYITQKVDKEPLLQGNVICKNLIIEALTYHLLPSEIKPLDASNSLGIRDFSDMHGCVDLVNYAETYVEKHFNEVTQFDKFLNLTREQVIGLISNDHISVSSEERVYECVINWLRYDIATREQYTADLMKHVLLPFLAKEYIRTSPFSC</sequence>
<dbReference type="SUPFAM" id="SSF54695">
    <property type="entry name" value="POZ domain"/>
    <property type="match status" value="1"/>
</dbReference>
<dbReference type="VEuPathDB" id="VectorBase:GPPI041487"/>
<dbReference type="EMBL" id="JXJN01021143">
    <property type="status" value="NOT_ANNOTATED_CDS"/>
    <property type="molecule type" value="Genomic_DNA"/>
</dbReference>
<dbReference type="FunFam" id="3.30.710.10:FF:000001">
    <property type="entry name" value="Kelch-like family member 20"/>
    <property type="match status" value="1"/>
</dbReference>
<dbReference type="STRING" id="67801.A0A1B0BV79"/>
<proteinExistence type="predicted"/>
<keyword evidence="2" id="KW-0677">Repeat</keyword>
<evidence type="ECO:0000256" key="3">
    <source>
        <dbReference type="ARBA" id="ARBA00023203"/>
    </source>
</evidence>
<dbReference type="GO" id="GO:0003779">
    <property type="term" value="F:actin binding"/>
    <property type="evidence" value="ECO:0007669"/>
    <property type="project" value="UniProtKB-KW"/>
</dbReference>